<feature type="domain" description="F-box/LRR-repeat protein 15-like leucin rich repeat" evidence="3">
    <location>
        <begin position="516"/>
        <end position="619"/>
    </location>
</feature>
<dbReference type="InterPro" id="IPR050648">
    <property type="entry name" value="F-box_LRR-repeat"/>
</dbReference>
<dbReference type="PANTHER" id="PTHR13382">
    <property type="entry name" value="MITOCHONDRIAL ATP SYNTHASE COUPLING FACTOR B"/>
    <property type="match status" value="1"/>
</dbReference>
<dbReference type="PANTHER" id="PTHR13382:SF67">
    <property type="entry name" value="SCF E3 UBIQUITIN LIGASE COMPLEX F-BOX PROTEIN POF2"/>
    <property type="match status" value="1"/>
</dbReference>
<reference evidence="4" key="1">
    <citation type="submission" date="2013-12" db="EMBL/GenBank/DDBJ databases">
        <title>The Genome Sequence of Aphanomyces invadans NJM9701.</title>
        <authorList>
            <consortium name="The Broad Institute Genomics Platform"/>
            <person name="Russ C."/>
            <person name="Tyler B."/>
            <person name="van West P."/>
            <person name="Dieguez-Uribeondo J."/>
            <person name="Young S.K."/>
            <person name="Zeng Q."/>
            <person name="Gargeya S."/>
            <person name="Fitzgerald M."/>
            <person name="Abouelleil A."/>
            <person name="Alvarado L."/>
            <person name="Chapman S.B."/>
            <person name="Gainer-Dewar J."/>
            <person name="Goldberg J."/>
            <person name="Griggs A."/>
            <person name="Gujja S."/>
            <person name="Hansen M."/>
            <person name="Howarth C."/>
            <person name="Imamovic A."/>
            <person name="Ireland A."/>
            <person name="Larimer J."/>
            <person name="McCowan C."/>
            <person name="Murphy C."/>
            <person name="Pearson M."/>
            <person name="Poon T.W."/>
            <person name="Priest M."/>
            <person name="Roberts A."/>
            <person name="Saif S."/>
            <person name="Shea T."/>
            <person name="Sykes S."/>
            <person name="Wortman J."/>
            <person name="Nusbaum C."/>
            <person name="Birren B."/>
        </authorList>
    </citation>
    <scope>NUCLEOTIDE SEQUENCE [LARGE SCALE GENOMIC DNA]</scope>
    <source>
        <strain evidence="4">NJM9701</strain>
    </source>
</reference>
<feature type="compositionally biased region" description="Basic residues" evidence="2">
    <location>
        <begin position="19"/>
        <end position="30"/>
    </location>
</feature>
<dbReference type="VEuPathDB" id="FungiDB:H310_00566"/>
<protein>
    <recommendedName>
        <fullName evidence="3">F-box/LRR-repeat protein 15-like leucin rich repeat domain-containing protein</fullName>
    </recommendedName>
</protein>
<dbReference type="EMBL" id="KI913952">
    <property type="protein sequence ID" value="ETW10202.1"/>
    <property type="molecule type" value="Genomic_DNA"/>
</dbReference>
<sequence>MGLLDDYYREVTALDHRRPQGRRQLKKRRPLPLLEKLDDPVRRPKTQAITRHPVAKLKEWKRRGLSTAVSRSRATNQEPTPLDAPDDQRDHPVPVKFAWRCRTAAESQPIKEITHNALANGGVAAAFPSMDASIPFFPVQLLQQVHIHISAWTLAATDDTFQKIAAHNHRLRNVHSNVFGGRQSKSPPIALQGCTKSIIANGIEALTDVGLIAVAKTVVALESLEIAYACKVTDAGMRTLALNCSKLTSLNISGCAGIVGAGLGAVSDHCHGMQRLVLADCPHLEDWVLVRAFYNFEHLTHVDLSACVQITDDTIKSMALRCRRLVELDLSTCPQLTDSGMVYLAEHCVRLERLNVSSKKGHLNERITDLALLSFGQHCPRLETLNVSGCTFISDVGVRWLAEGCHSLTSLNLNHVFKLTDVAMRALGTHTPHLQCLHVNHVKNISDVGLRFLSDGCPKLSLLHLKQLYLVSDGVKREFGLEGLQAVALSCPALTDLDVSGCFQIVERSLQTIGAHCKALKRINLRGCVKATPTGLSSILQGCRALQHINFTAIEQCTNAVVQDIGRWSSFVNELILAQCDRITDNGLRYLHKIADQLVVLNLSGCTHITDAGLSAFVSSFRSTSSVLQQLILNGCPLVTEDFLNRAALSCPLLLRLSVLGCGISTRVLSSLKTSWKYTVCRATPYEMGYFPVHRAKERRFMDESGQLCLAAIKIQNVYRLRQARREFGRQQAEALRHHVVCRLQSQWRGRRARKRAAVKRLGLHKRHRAAMVIQRSFRRYRSKQIALHEYEDLVLKRTKELAVVIQRRYRAVRGARIAQVARKAQQRWTKKRHEAATKMQRRWRGIDGRRKFKLAKAMRDANRVEEAASATQLQALMRGRQARKVAAARRQAELEEQAQRQHAAIRLQCMYRQRIARRKFRQRLNHLAELHRAATKMQCAWRARQGRSIMGALRMARERQEQEEAAALVQQRWRKRLAYRNRVWEAEVRRSGNVARLAGARRLQRWWRNALAIQRARAQMAMLLERKKQDDAMLFWAAGLVQNQFRRHRARHVYAQLQLAHECRWKQVIDTDNAHGMGWGAPFYYNQINGDVRWRMPSEVLSLQPQPPCAQCEVDASATVECSTCSEYFCPECFARVHDHGKRQHHVRRQLYNYYHKRIEYGDGEFPSVWPSEIDQDRKRPWDFIHHVPLDGYDELVAWIAEEDVRLYMLRLALQQAKPADAPAAVIEEEVEPVVEQPKPRAFDEDSSGNKIIFKPLGTVDTSPADDVVYQVKVDLPSDYSDKSTKKTKRKRRPLAAQKKLLHASPATQSPESTALVRSGADSTT</sequence>
<feature type="region of interest" description="Disordered" evidence="2">
    <location>
        <begin position="61"/>
        <end position="91"/>
    </location>
</feature>
<dbReference type="SMART" id="SM00015">
    <property type="entry name" value="IQ"/>
    <property type="match status" value="8"/>
</dbReference>
<feature type="region of interest" description="Disordered" evidence="2">
    <location>
        <begin position="18"/>
        <end position="37"/>
    </location>
</feature>
<dbReference type="Pfam" id="PF00612">
    <property type="entry name" value="IQ"/>
    <property type="match status" value="2"/>
</dbReference>
<proteinExistence type="predicted"/>
<keyword evidence="1" id="KW-0833">Ubl conjugation pathway</keyword>
<dbReference type="Pfam" id="PF25372">
    <property type="entry name" value="DUF7885"/>
    <property type="match status" value="2"/>
</dbReference>
<dbReference type="InterPro" id="IPR000048">
    <property type="entry name" value="IQ_motif_EF-hand-BS"/>
</dbReference>
<feature type="compositionally biased region" description="Polar residues" evidence="2">
    <location>
        <begin position="67"/>
        <end position="79"/>
    </location>
</feature>
<evidence type="ECO:0000259" key="3">
    <source>
        <dbReference type="Pfam" id="PF25372"/>
    </source>
</evidence>
<feature type="region of interest" description="Disordered" evidence="2">
    <location>
        <begin position="1279"/>
        <end position="1326"/>
    </location>
</feature>
<dbReference type="InterPro" id="IPR006553">
    <property type="entry name" value="Leu-rich_rpt_Cys-con_subtyp"/>
</dbReference>
<name>A0A024UW85_9STRA</name>
<dbReference type="GeneID" id="20077616"/>
<gene>
    <name evidence="4" type="ORF">H310_00566</name>
</gene>
<dbReference type="eggNOG" id="KOG1947">
    <property type="taxonomic scope" value="Eukaryota"/>
</dbReference>
<dbReference type="SUPFAM" id="SSF52047">
    <property type="entry name" value="RNI-like"/>
    <property type="match status" value="2"/>
</dbReference>
<dbReference type="PROSITE" id="PS50096">
    <property type="entry name" value="IQ"/>
    <property type="match status" value="5"/>
</dbReference>
<dbReference type="GO" id="GO:0005737">
    <property type="term" value="C:cytoplasm"/>
    <property type="evidence" value="ECO:0007669"/>
    <property type="project" value="TreeGrafter"/>
</dbReference>
<dbReference type="Gene3D" id="3.80.10.10">
    <property type="entry name" value="Ribonuclease Inhibitor"/>
    <property type="match status" value="3"/>
</dbReference>
<dbReference type="CDD" id="cd19757">
    <property type="entry name" value="Bbox1"/>
    <property type="match status" value="1"/>
</dbReference>
<organism evidence="4">
    <name type="scientific">Aphanomyces invadans</name>
    <dbReference type="NCBI Taxonomy" id="157072"/>
    <lineage>
        <taxon>Eukaryota</taxon>
        <taxon>Sar</taxon>
        <taxon>Stramenopiles</taxon>
        <taxon>Oomycota</taxon>
        <taxon>Saprolegniomycetes</taxon>
        <taxon>Saprolegniales</taxon>
        <taxon>Verrucalvaceae</taxon>
        <taxon>Aphanomyces</taxon>
    </lineage>
</organism>
<evidence type="ECO:0000256" key="2">
    <source>
        <dbReference type="SAM" id="MobiDB-lite"/>
    </source>
</evidence>
<dbReference type="SMART" id="SM00367">
    <property type="entry name" value="LRR_CC"/>
    <property type="match status" value="13"/>
</dbReference>
<accession>A0A024UW85</accession>
<dbReference type="InterPro" id="IPR032675">
    <property type="entry name" value="LRR_dom_sf"/>
</dbReference>
<dbReference type="RefSeq" id="XP_008861613.1">
    <property type="nucleotide sequence ID" value="XM_008863391.1"/>
</dbReference>
<dbReference type="OrthoDB" id="550575at2759"/>
<dbReference type="InterPro" id="IPR057207">
    <property type="entry name" value="FBXL15_LRR"/>
</dbReference>
<evidence type="ECO:0000256" key="1">
    <source>
        <dbReference type="ARBA" id="ARBA00022786"/>
    </source>
</evidence>
<evidence type="ECO:0000313" key="4">
    <source>
        <dbReference type="EMBL" id="ETW10202.1"/>
    </source>
</evidence>
<feature type="domain" description="F-box/LRR-repeat protein 15-like leucin rich repeat" evidence="3">
    <location>
        <begin position="230"/>
        <end position="398"/>
    </location>
</feature>